<dbReference type="Pfam" id="PF00643">
    <property type="entry name" value="zf-B_box"/>
    <property type="match status" value="1"/>
</dbReference>
<dbReference type="InterPro" id="IPR003879">
    <property type="entry name" value="Butyrophylin_SPRY"/>
</dbReference>
<organism evidence="9 10">
    <name type="scientific">Coilia grayii</name>
    <name type="common">Gray's grenadier anchovy</name>
    <dbReference type="NCBI Taxonomy" id="363190"/>
    <lineage>
        <taxon>Eukaryota</taxon>
        <taxon>Metazoa</taxon>
        <taxon>Chordata</taxon>
        <taxon>Craniata</taxon>
        <taxon>Vertebrata</taxon>
        <taxon>Euteleostomi</taxon>
        <taxon>Actinopterygii</taxon>
        <taxon>Neopterygii</taxon>
        <taxon>Teleostei</taxon>
        <taxon>Clupei</taxon>
        <taxon>Clupeiformes</taxon>
        <taxon>Clupeoidei</taxon>
        <taxon>Engraulidae</taxon>
        <taxon>Coilinae</taxon>
        <taxon>Coilia</taxon>
    </lineage>
</organism>
<feature type="domain" description="RING-type" evidence="6">
    <location>
        <begin position="14"/>
        <end position="54"/>
    </location>
</feature>
<keyword evidence="2 4" id="KW-0863">Zinc-finger</keyword>
<dbReference type="SUPFAM" id="SSF57845">
    <property type="entry name" value="B-box zinc-binding domain"/>
    <property type="match status" value="1"/>
</dbReference>
<keyword evidence="10" id="KW-1185">Reference proteome</keyword>
<dbReference type="InterPro" id="IPR000315">
    <property type="entry name" value="Znf_B-box"/>
</dbReference>
<sequence>MSTKRSLPEEDLTCPVCCDIFNDPVIQLCSHTICKGCLQRYWDIKKCRECPVCRRKSAKGELPRNLALKNLCDAFLRVGSSGDARELCSLHGESFKLFCLDDKEPVCVVCQTSRTHKNHEFCPIDEAALDHKEELNAALAPMQEKLELLKDVKKTYDQTSQVIKSQAQRTEAHIKKEFEKLRKYLQDDEADRVEAVRAEERQKSDVIRKKIQEVNREIKSVSDTIQAIQEELKQDNVSFVQNFKATMHKTKCSSKTPEMVSDALLDVAKHMGNLSFKVWEKMQEIIEYAPVILDPNTAGPHLTTPQLTSLVYNDNMGQVPDNPERFDFYHSVLGSEGFDSGVHRWDVEVGDNSLWYLGVMTESTCHKVSVYYV</sequence>
<dbReference type="EMBL" id="JBHFQA010000017">
    <property type="protein sequence ID" value="KAL2084165.1"/>
    <property type="molecule type" value="Genomic_DNA"/>
</dbReference>
<evidence type="ECO:0000256" key="2">
    <source>
        <dbReference type="ARBA" id="ARBA00022771"/>
    </source>
</evidence>
<evidence type="ECO:0000313" key="9">
    <source>
        <dbReference type="EMBL" id="KAL2084165.1"/>
    </source>
</evidence>
<evidence type="ECO:0000256" key="4">
    <source>
        <dbReference type="PROSITE-ProRule" id="PRU00024"/>
    </source>
</evidence>
<dbReference type="PANTHER" id="PTHR24103">
    <property type="entry name" value="E3 UBIQUITIN-PROTEIN LIGASE TRIM"/>
    <property type="match status" value="1"/>
</dbReference>
<dbReference type="InterPro" id="IPR050143">
    <property type="entry name" value="TRIM/RBCC"/>
</dbReference>
<dbReference type="Gene3D" id="3.30.40.10">
    <property type="entry name" value="Zinc/RING finger domain, C3HC4 (zinc finger)"/>
    <property type="match status" value="1"/>
</dbReference>
<dbReference type="InterPro" id="IPR001841">
    <property type="entry name" value="Znf_RING"/>
</dbReference>
<dbReference type="PRINTS" id="PR01407">
    <property type="entry name" value="BUTYPHLNCDUF"/>
</dbReference>
<dbReference type="CDD" id="cd22249">
    <property type="entry name" value="UDM1_RNF168_RNF169-like"/>
    <property type="match status" value="1"/>
</dbReference>
<reference evidence="9 10" key="1">
    <citation type="submission" date="2024-09" db="EMBL/GenBank/DDBJ databases">
        <title>A chromosome-level genome assembly of Gray's grenadier anchovy, Coilia grayii.</title>
        <authorList>
            <person name="Fu Z."/>
        </authorList>
    </citation>
    <scope>NUCLEOTIDE SEQUENCE [LARGE SCALE GENOMIC DNA]</scope>
    <source>
        <strain evidence="9">G4</strain>
        <tissue evidence="9">Muscle</tissue>
    </source>
</reference>
<name>A0ABD1JCU6_9TELE</name>
<keyword evidence="5" id="KW-0175">Coiled coil</keyword>
<feature type="domain" description="B30.2/SPRY" evidence="8">
    <location>
        <begin position="271"/>
        <end position="373"/>
    </location>
</feature>
<dbReference type="Gene3D" id="3.30.160.60">
    <property type="entry name" value="Classic Zinc Finger"/>
    <property type="match status" value="1"/>
</dbReference>
<evidence type="ECO:0000259" key="8">
    <source>
        <dbReference type="PROSITE" id="PS50188"/>
    </source>
</evidence>
<dbReference type="SMART" id="SM00589">
    <property type="entry name" value="PRY"/>
    <property type="match status" value="1"/>
</dbReference>
<dbReference type="Proteomes" id="UP001591681">
    <property type="component" value="Unassembled WGS sequence"/>
</dbReference>
<dbReference type="Pfam" id="PF13445">
    <property type="entry name" value="zf-RING_UBOX"/>
    <property type="match status" value="1"/>
</dbReference>
<evidence type="ECO:0000256" key="3">
    <source>
        <dbReference type="ARBA" id="ARBA00022833"/>
    </source>
</evidence>
<feature type="coiled-coil region" evidence="5">
    <location>
        <begin position="197"/>
        <end position="231"/>
    </location>
</feature>
<feature type="domain" description="B box-type" evidence="7">
    <location>
        <begin position="83"/>
        <end position="124"/>
    </location>
</feature>
<evidence type="ECO:0000256" key="1">
    <source>
        <dbReference type="ARBA" id="ARBA00022723"/>
    </source>
</evidence>
<dbReference type="PROSITE" id="PS50089">
    <property type="entry name" value="ZF_RING_2"/>
    <property type="match status" value="1"/>
</dbReference>
<protein>
    <submittedName>
        <fullName evidence="9">Uncharacterized protein</fullName>
    </submittedName>
</protein>
<evidence type="ECO:0000256" key="5">
    <source>
        <dbReference type="SAM" id="Coils"/>
    </source>
</evidence>
<comment type="caution">
    <text evidence="9">The sequence shown here is derived from an EMBL/GenBank/DDBJ whole genome shotgun (WGS) entry which is preliminary data.</text>
</comment>
<keyword evidence="3" id="KW-0862">Zinc</keyword>
<evidence type="ECO:0000259" key="7">
    <source>
        <dbReference type="PROSITE" id="PS50119"/>
    </source>
</evidence>
<dbReference type="AlphaFoldDB" id="A0ABD1JCU6"/>
<dbReference type="SUPFAM" id="SSF57850">
    <property type="entry name" value="RING/U-box"/>
    <property type="match status" value="1"/>
</dbReference>
<evidence type="ECO:0000313" key="10">
    <source>
        <dbReference type="Proteomes" id="UP001591681"/>
    </source>
</evidence>
<dbReference type="PROSITE" id="PS50119">
    <property type="entry name" value="ZF_BBOX"/>
    <property type="match status" value="1"/>
</dbReference>
<dbReference type="InterPro" id="IPR006574">
    <property type="entry name" value="PRY"/>
</dbReference>
<dbReference type="SUPFAM" id="SSF49899">
    <property type="entry name" value="Concanavalin A-like lectins/glucanases"/>
    <property type="match status" value="1"/>
</dbReference>
<dbReference type="GO" id="GO:0008270">
    <property type="term" value="F:zinc ion binding"/>
    <property type="evidence" value="ECO:0007669"/>
    <property type="project" value="UniProtKB-KW"/>
</dbReference>
<dbReference type="InterPro" id="IPR017907">
    <property type="entry name" value="Znf_RING_CS"/>
</dbReference>
<accession>A0ABD1JCU6</accession>
<dbReference type="Pfam" id="PF13765">
    <property type="entry name" value="PRY"/>
    <property type="match status" value="1"/>
</dbReference>
<dbReference type="InterPro" id="IPR013083">
    <property type="entry name" value="Znf_RING/FYVE/PHD"/>
</dbReference>
<dbReference type="PROSITE" id="PS50188">
    <property type="entry name" value="B302_SPRY"/>
    <property type="match status" value="1"/>
</dbReference>
<gene>
    <name evidence="9" type="ORF">ACEWY4_019683</name>
</gene>
<dbReference type="SMART" id="SM00336">
    <property type="entry name" value="BBOX"/>
    <property type="match status" value="1"/>
</dbReference>
<dbReference type="InterPro" id="IPR043136">
    <property type="entry name" value="B30.2/SPRY_sf"/>
</dbReference>
<dbReference type="InterPro" id="IPR001870">
    <property type="entry name" value="B30.2/SPRY"/>
</dbReference>
<evidence type="ECO:0000259" key="6">
    <source>
        <dbReference type="PROSITE" id="PS50089"/>
    </source>
</evidence>
<keyword evidence="1" id="KW-0479">Metal-binding</keyword>
<dbReference type="SMART" id="SM00184">
    <property type="entry name" value="RING"/>
    <property type="match status" value="1"/>
</dbReference>
<proteinExistence type="predicted"/>
<dbReference type="PROSITE" id="PS00518">
    <property type="entry name" value="ZF_RING_1"/>
    <property type="match status" value="1"/>
</dbReference>
<dbReference type="Gene3D" id="2.60.120.920">
    <property type="match status" value="1"/>
</dbReference>
<dbReference type="InterPro" id="IPR027370">
    <property type="entry name" value="Znf-RING_euk"/>
</dbReference>
<dbReference type="InterPro" id="IPR013320">
    <property type="entry name" value="ConA-like_dom_sf"/>
</dbReference>